<evidence type="ECO:0000256" key="2">
    <source>
        <dbReference type="ARBA" id="ARBA00008536"/>
    </source>
</evidence>
<dbReference type="Gene3D" id="1.10.510.10">
    <property type="entry name" value="Transferase(Phosphotransferase) domain 1"/>
    <property type="match status" value="1"/>
</dbReference>
<keyword evidence="9" id="KW-0067">ATP-binding</keyword>
<evidence type="ECO:0000256" key="10">
    <source>
        <dbReference type="ARBA" id="ARBA00022989"/>
    </source>
</evidence>
<dbReference type="Pfam" id="PF00139">
    <property type="entry name" value="Lectin_legB"/>
    <property type="match status" value="2"/>
</dbReference>
<evidence type="ECO:0000256" key="6">
    <source>
        <dbReference type="ARBA" id="ARBA00022729"/>
    </source>
</evidence>
<evidence type="ECO:0000313" key="16">
    <source>
        <dbReference type="Proteomes" id="UP000245207"/>
    </source>
</evidence>
<dbReference type="GO" id="GO:0004672">
    <property type="term" value="F:protein kinase activity"/>
    <property type="evidence" value="ECO:0007669"/>
    <property type="project" value="InterPro"/>
</dbReference>
<dbReference type="GO" id="GO:0002229">
    <property type="term" value="P:defense response to oomycetes"/>
    <property type="evidence" value="ECO:0007669"/>
    <property type="project" value="UniProtKB-ARBA"/>
</dbReference>
<evidence type="ECO:0000256" key="8">
    <source>
        <dbReference type="ARBA" id="ARBA00022741"/>
    </source>
</evidence>
<dbReference type="SMART" id="SM00220">
    <property type="entry name" value="S_TKc"/>
    <property type="match status" value="1"/>
</dbReference>
<dbReference type="InterPro" id="IPR011009">
    <property type="entry name" value="Kinase-like_dom_sf"/>
</dbReference>
<keyword evidence="15" id="KW-0418">Kinase</keyword>
<evidence type="ECO:0000256" key="1">
    <source>
        <dbReference type="ARBA" id="ARBA00004251"/>
    </source>
</evidence>
<keyword evidence="16" id="KW-1185">Reference proteome</keyword>
<dbReference type="OrthoDB" id="4062651at2759"/>
<keyword evidence="5" id="KW-0812">Transmembrane</keyword>
<comment type="similarity">
    <text evidence="3">In the C-terminal section; belongs to the protein kinase superfamily. Ser/Thr protein kinase family.</text>
</comment>
<evidence type="ECO:0000256" key="11">
    <source>
        <dbReference type="ARBA" id="ARBA00023136"/>
    </source>
</evidence>
<feature type="domain" description="Protein kinase" evidence="14">
    <location>
        <begin position="214"/>
        <end position="455"/>
    </location>
</feature>
<dbReference type="Gene3D" id="3.30.200.20">
    <property type="entry name" value="Phosphorylase Kinase, domain 1"/>
    <property type="match status" value="1"/>
</dbReference>
<evidence type="ECO:0000256" key="5">
    <source>
        <dbReference type="ARBA" id="ARBA00022692"/>
    </source>
</evidence>
<dbReference type="InterPro" id="IPR000719">
    <property type="entry name" value="Prot_kinase_dom"/>
</dbReference>
<keyword evidence="11" id="KW-0472">Membrane</keyword>
<dbReference type="GO" id="GO:0005524">
    <property type="term" value="F:ATP binding"/>
    <property type="evidence" value="ECO:0007669"/>
    <property type="project" value="UniProtKB-KW"/>
</dbReference>
<evidence type="ECO:0000256" key="9">
    <source>
        <dbReference type="ARBA" id="ARBA00022840"/>
    </source>
</evidence>
<dbReference type="SUPFAM" id="SSF49899">
    <property type="entry name" value="Concanavalin A-like lectins/glucanases"/>
    <property type="match status" value="1"/>
</dbReference>
<evidence type="ECO:0000256" key="3">
    <source>
        <dbReference type="ARBA" id="ARBA00010217"/>
    </source>
</evidence>
<dbReference type="SUPFAM" id="SSF56112">
    <property type="entry name" value="Protein kinase-like (PK-like)"/>
    <property type="match status" value="1"/>
</dbReference>
<dbReference type="PANTHER" id="PTHR27007">
    <property type="match status" value="1"/>
</dbReference>
<proteinExistence type="inferred from homology"/>
<dbReference type="InterPro" id="IPR008271">
    <property type="entry name" value="Ser/Thr_kinase_AS"/>
</dbReference>
<accession>A0A2U1LMN1</accession>
<dbReference type="Proteomes" id="UP000245207">
    <property type="component" value="Unassembled WGS sequence"/>
</dbReference>
<evidence type="ECO:0000256" key="4">
    <source>
        <dbReference type="ARBA" id="ARBA00022475"/>
    </source>
</evidence>
<name>A0A2U1LMN1_ARTAN</name>
<keyword evidence="10" id="KW-1133">Transmembrane helix</keyword>
<comment type="subcellular location">
    <subcellularLocation>
        <location evidence="1">Cell membrane</location>
        <topology evidence="1">Single-pass type I membrane protein</topology>
    </subcellularLocation>
</comment>
<dbReference type="Pfam" id="PF00069">
    <property type="entry name" value="Pkinase"/>
    <property type="match status" value="1"/>
</dbReference>
<dbReference type="Gene3D" id="2.60.120.200">
    <property type="match status" value="2"/>
</dbReference>
<gene>
    <name evidence="15" type="ORF">CTI12_AA474770</name>
</gene>
<keyword evidence="6" id="KW-0732">Signal</keyword>
<keyword evidence="13" id="KW-0325">Glycoprotein</keyword>
<protein>
    <submittedName>
        <fullName evidence="15">L-type lectin-domain containing receptor kinase IX.1</fullName>
    </submittedName>
</protein>
<keyword evidence="7 15" id="KW-0430">Lectin</keyword>
<evidence type="ECO:0000313" key="15">
    <source>
        <dbReference type="EMBL" id="PWA50258.1"/>
    </source>
</evidence>
<keyword evidence="15" id="KW-0808">Transferase</keyword>
<dbReference type="InterPro" id="IPR050528">
    <property type="entry name" value="L-type_Lectin-RKs"/>
</dbReference>
<reference evidence="15 16" key="1">
    <citation type="journal article" date="2018" name="Mol. Plant">
        <title>The genome of Artemisia annua provides insight into the evolution of Asteraceae family and artemisinin biosynthesis.</title>
        <authorList>
            <person name="Shen Q."/>
            <person name="Zhang L."/>
            <person name="Liao Z."/>
            <person name="Wang S."/>
            <person name="Yan T."/>
            <person name="Shi P."/>
            <person name="Liu M."/>
            <person name="Fu X."/>
            <person name="Pan Q."/>
            <person name="Wang Y."/>
            <person name="Lv Z."/>
            <person name="Lu X."/>
            <person name="Zhang F."/>
            <person name="Jiang W."/>
            <person name="Ma Y."/>
            <person name="Chen M."/>
            <person name="Hao X."/>
            <person name="Li L."/>
            <person name="Tang Y."/>
            <person name="Lv G."/>
            <person name="Zhou Y."/>
            <person name="Sun X."/>
            <person name="Brodelius P.E."/>
            <person name="Rose J.K.C."/>
            <person name="Tang K."/>
        </authorList>
    </citation>
    <scope>NUCLEOTIDE SEQUENCE [LARGE SCALE GENOMIC DNA]</scope>
    <source>
        <strain evidence="16">cv. Huhao1</strain>
        <tissue evidence="15">Leaf</tissue>
    </source>
</reference>
<evidence type="ECO:0000256" key="13">
    <source>
        <dbReference type="ARBA" id="ARBA00023180"/>
    </source>
</evidence>
<comment type="similarity">
    <text evidence="2">In the N-terminal section; belongs to the leguminous lectin family.</text>
</comment>
<dbReference type="PROSITE" id="PS50011">
    <property type="entry name" value="PROTEIN_KINASE_DOM"/>
    <property type="match status" value="1"/>
</dbReference>
<evidence type="ECO:0000259" key="14">
    <source>
        <dbReference type="PROSITE" id="PS50011"/>
    </source>
</evidence>
<dbReference type="GO" id="GO:0005886">
    <property type="term" value="C:plasma membrane"/>
    <property type="evidence" value="ECO:0007669"/>
    <property type="project" value="UniProtKB-SubCell"/>
</dbReference>
<dbReference type="FunFam" id="1.10.510.10:FF:000240">
    <property type="entry name" value="Lectin-domain containing receptor kinase A4.3"/>
    <property type="match status" value="1"/>
</dbReference>
<dbReference type="InterPro" id="IPR001220">
    <property type="entry name" value="Legume_lectin_dom"/>
</dbReference>
<keyword evidence="8" id="KW-0547">Nucleotide-binding</keyword>
<sequence length="544" mass="61902">MKFNLAQIGLDNHNKDILTDGEGTFISKEGVQFTCQNQTRAGRATYVHPLHLWEAVSGQMADFTTHFSFVMDSRNASDGVSFFLAENTSLVTTSGAMGLPVVVPFVAIEFEKWWSNVSYGDELIVMIRYDSRSQNLSVSHRGTIVANKVERHYKVDLRSVLPEWVVFGFSSSPCSLFRFIFIRKHRSMPVPTAAKSWAPREFTFKELTKATDNFDSCQMLEKGGFGEVYKATLANGEKVVVKKILCTSLHKRNKELLVVYELMENKSLDIHLFDRLKDPLPWDTRFKIAHGLAKALHYLHEECGYCILHRDIKASNVLLDSNFEAKLGDFGLAKLIDDDQSVEISDPAGTIGYMPPECLIGRASPKYDVYSFGVVALELATGRRRIYSNDEGDQVELVKWVEKMYGMKKIREIVDPRLDDYDDFQMKGLIALGLRCVRPDNNDRPLMREIVHALNNTQDPLSDLHHKIPSFDNPLELSPEIYLEIDLTEEGVVPTPSYPPLFMWPHFLFLTPLRFLLGSNWPRSLQDRPLRLGALDVDRGINDK</sequence>
<evidence type="ECO:0000256" key="7">
    <source>
        <dbReference type="ARBA" id="ARBA00022734"/>
    </source>
</evidence>
<dbReference type="AlphaFoldDB" id="A0A2U1LMN1"/>
<dbReference type="PROSITE" id="PS00108">
    <property type="entry name" value="PROTEIN_KINASE_ST"/>
    <property type="match status" value="1"/>
</dbReference>
<dbReference type="InterPro" id="IPR013320">
    <property type="entry name" value="ConA-like_dom_sf"/>
</dbReference>
<dbReference type="STRING" id="35608.A0A2U1LMN1"/>
<keyword evidence="12 15" id="KW-0675">Receptor</keyword>
<dbReference type="EMBL" id="PKPP01008608">
    <property type="protein sequence ID" value="PWA50258.1"/>
    <property type="molecule type" value="Genomic_DNA"/>
</dbReference>
<evidence type="ECO:0000256" key="12">
    <source>
        <dbReference type="ARBA" id="ARBA00023170"/>
    </source>
</evidence>
<dbReference type="GO" id="GO:0030246">
    <property type="term" value="F:carbohydrate binding"/>
    <property type="evidence" value="ECO:0007669"/>
    <property type="project" value="UniProtKB-KW"/>
</dbReference>
<comment type="caution">
    <text evidence="15">The sequence shown here is derived from an EMBL/GenBank/DDBJ whole genome shotgun (WGS) entry which is preliminary data.</text>
</comment>
<organism evidence="15 16">
    <name type="scientific">Artemisia annua</name>
    <name type="common">Sweet wormwood</name>
    <dbReference type="NCBI Taxonomy" id="35608"/>
    <lineage>
        <taxon>Eukaryota</taxon>
        <taxon>Viridiplantae</taxon>
        <taxon>Streptophyta</taxon>
        <taxon>Embryophyta</taxon>
        <taxon>Tracheophyta</taxon>
        <taxon>Spermatophyta</taxon>
        <taxon>Magnoliopsida</taxon>
        <taxon>eudicotyledons</taxon>
        <taxon>Gunneridae</taxon>
        <taxon>Pentapetalae</taxon>
        <taxon>asterids</taxon>
        <taxon>campanulids</taxon>
        <taxon>Asterales</taxon>
        <taxon>Asteraceae</taxon>
        <taxon>Asteroideae</taxon>
        <taxon>Anthemideae</taxon>
        <taxon>Artemisiinae</taxon>
        <taxon>Artemisia</taxon>
    </lineage>
</organism>
<keyword evidence="4" id="KW-1003">Cell membrane</keyword>